<dbReference type="STRING" id="658218.SAMN05216562_0412"/>
<dbReference type="InterPro" id="IPR000868">
    <property type="entry name" value="Isochorismatase-like_dom"/>
</dbReference>
<dbReference type="PANTHER" id="PTHR43540">
    <property type="entry name" value="PEROXYUREIDOACRYLATE/UREIDOACRYLATE AMIDOHYDROLASE-RELATED"/>
    <property type="match status" value="1"/>
</dbReference>
<protein>
    <submittedName>
        <fullName evidence="3">Nicotinamidase-related amidase</fullName>
    </submittedName>
</protein>
<dbReference type="InterPro" id="IPR050272">
    <property type="entry name" value="Isochorismatase-like_hydrls"/>
</dbReference>
<name>A0A1H3VZ38_9GAMM</name>
<proteinExistence type="predicted"/>
<reference evidence="4" key="1">
    <citation type="submission" date="2016-10" db="EMBL/GenBank/DDBJ databases">
        <authorList>
            <person name="Varghese N."/>
            <person name="Submissions S."/>
        </authorList>
    </citation>
    <scope>NUCLEOTIDE SEQUENCE [LARGE SCALE GENOMIC DNA]</scope>
    <source>
        <strain evidence="4">CGMCC 1.10657</strain>
    </source>
</reference>
<dbReference type="RefSeq" id="WP_091384630.1">
    <property type="nucleotide sequence ID" value="NZ_FNQO01000001.1"/>
</dbReference>
<dbReference type="Proteomes" id="UP000198658">
    <property type="component" value="Unassembled WGS sequence"/>
</dbReference>
<keyword evidence="1" id="KW-0378">Hydrolase</keyword>
<dbReference type="Pfam" id="PF00857">
    <property type="entry name" value="Isochorismatase"/>
    <property type="match status" value="1"/>
</dbReference>
<dbReference type="InterPro" id="IPR036380">
    <property type="entry name" value="Isochorismatase-like_sf"/>
</dbReference>
<dbReference type="AlphaFoldDB" id="A0A1H3VZ38"/>
<feature type="domain" description="Isochorismatase-like" evidence="2">
    <location>
        <begin position="4"/>
        <end position="196"/>
    </location>
</feature>
<evidence type="ECO:0000313" key="4">
    <source>
        <dbReference type="Proteomes" id="UP000198658"/>
    </source>
</evidence>
<dbReference type="PANTHER" id="PTHR43540:SF1">
    <property type="entry name" value="ISOCHORISMATASE HYDROLASE"/>
    <property type="match status" value="1"/>
</dbReference>
<evidence type="ECO:0000313" key="3">
    <source>
        <dbReference type="EMBL" id="SDZ80083.1"/>
    </source>
</evidence>
<gene>
    <name evidence="3" type="ORF">SAMN05216562_0412</name>
</gene>
<dbReference type="GO" id="GO:0016787">
    <property type="term" value="F:hydrolase activity"/>
    <property type="evidence" value="ECO:0007669"/>
    <property type="project" value="UniProtKB-KW"/>
</dbReference>
<dbReference type="CDD" id="cd00431">
    <property type="entry name" value="cysteine_hydrolases"/>
    <property type="match status" value="1"/>
</dbReference>
<accession>A0A1H3VZ38</accession>
<dbReference type="SUPFAM" id="SSF52499">
    <property type="entry name" value="Isochorismatase-like hydrolases"/>
    <property type="match status" value="1"/>
</dbReference>
<keyword evidence="4" id="KW-1185">Reference proteome</keyword>
<organism evidence="3 4">
    <name type="scientific">Microbulbifer marinus</name>
    <dbReference type="NCBI Taxonomy" id="658218"/>
    <lineage>
        <taxon>Bacteria</taxon>
        <taxon>Pseudomonadati</taxon>
        <taxon>Pseudomonadota</taxon>
        <taxon>Gammaproteobacteria</taxon>
        <taxon>Cellvibrionales</taxon>
        <taxon>Microbulbiferaceae</taxon>
        <taxon>Microbulbifer</taxon>
    </lineage>
</organism>
<dbReference type="EMBL" id="FNQO01000001">
    <property type="protein sequence ID" value="SDZ80083.1"/>
    <property type="molecule type" value="Genomic_DNA"/>
</dbReference>
<sequence>MKPALLCIDLQHLFASRDGDFFTASSQSPFGESEQTYYFTTLEQTVLPNIQSLQAVFRDKGIEVIHIRTRSKTHDGRDRTYWHKKRNLRSTPGSQAAEFVDSVGPRGDEVIVNKTGSGPFGNSVLQAHLHQLGISQLYCCGVFTDESVESTIRAAADFGYCPLLIADATATASKQLQSECIERLQDRFCEVTKTEDLIEDLKQHLRSVG</sequence>
<dbReference type="Gene3D" id="3.40.50.850">
    <property type="entry name" value="Isochorismatase-like"/>
    <property type="match status" value="1"/>
</dbReference>
<dbReference type="OrthoDB" id="9807387at2"/>
<evidence type="ECO:0000256" key="1">
    <source>
        <dbReference type="ARBA" id="ARBA00022801"/>
    </source>
</evidence>
<evidence type="ECO:0000259" key="2">
    <source>
        <dbReference type="Pfam" id="PF00857"/>
    </source>
</evidence>